<accession>A0ACB9S9X7</accession>
<dbReference type="EMBL" id="CM042880">
    <property type="protein sequence ID" value="KAI4388000.1"/>
    <property type="molecule type" value="Genomic_DNA"/>
</dbReference>
<reference evidence="2" key="1">
    <citation type="journal article" date="2023" name="Front. Plant Sci.">
        <title>Chromosomal-level genome assembly of Melastoma candidum provides insights into trichome evolution.</title>
        <authorList>
            <person name="Zhong Y."/>
            <person name="Wu W."/>
            <person name="Sun C."/>
            <person name="Zou P."/>
            <person name="Liu Y."/>
            <person name="Dai S."/>
            <person name="Zhou R."/>
        </authorList>
    </citation>
    <scope>NUCLEOTIDE SEQUENCE [LARGE SCALE GENOMIC DNA]</scope>
</reference>
<proteinExistence type="predicted"/>
<evidence type="ECO:0000313" key="2">
    <source>
        <dbReference type="Proteomes" id="UP001057402"/>
    </source>
</evidence>
<sequence length="228" mass="24847">MLPEVLLLTLLLFVSPNLLPVAGAQAYTEEPTTGLKFAMAVTLPGCSASLALWGTGYWEKIFAIIDVKVYTAGLYVYPLIVSELVAWKGKSKDEIRDDTSFFDTILRAPLEKSFQIVLVRDVDGKTFWDALDEAISPRIHAPTPADESALKTFHGIFEGRPLKKGTFIFLTWLDSLKMLVSVSSDGWPTNIDAADNVASSLFDVFLGTSPVSPSLKTSVVTSLASVLK</sequence>
<comment type="caution">
    <text evidence="1">The sequence shown here is derived from an EMBL/GenBank/DDBJ whole genome shotgun (WGS) entry which is preliminary data.</text>
</comment>
<organism evidence="1 2">
    <name type="scientific">Melastoma candidum</name>
    <dbReference type="NCBI Taxonomy" id="119954"/>
    <lineage>
        <taxon>Eukaryota</taxon>
        <taxon>Viridiplantae</taxon>
        <taxon>Streptophyta</taxon>
        <taxon>Embryophyta</taxon>
        <taxon>Tracheophyta</taxon>
        <taxon>Spermatophyta</taxon>
        <taxon>Magnoliopsida</taxon>
        <taxon>eudicotyledons</taxon>
        <taxon>Gunneridae</taxon>
        <taxon>Pentapetalae</taxon>
        <taxon>rosids</taxon>
        <taxon>malvids</taxon>
        <taxon>Myrtales</taxon>
        <taxon>Melastomataceae</taxon>
        <taxon>Melastomatoideae</taxon>
        <taxon>Melastomateae</taxon>
        <taxon>Melastoma</taxon>
    </lineage>
</organism>
<dbReference type="Proteomes" id="UP001057402">
    <property type="component" value="Chromosome 1"/>
</dbReference>
<keyword evidence="2" id="KW-1185">Reference proteome</keyword>
<evidence type="ECO:0000313" key="1">
    <source>
        <dbReference type="EMBL" id="KAI4388000.1"/>
    </source>
</evidence>
<name>A0ACB9S9X7_9MYRT</name>
<protein>
    <submittedName>
        <fullName evidence="1">Uncharacterized protein</fullName>
    </submittedName>
</protein>
<gene>
    <name evidence="1" type="ORF">MLD38_000378</name>
</gene>